<dbReference type="OrthoDB" id="9771084at2"/>
<evidence type="ECO:0000256" key="8">
    <source>
        <dbReference type="SAM" id="MobiDB-lite"/>
    </source>
</evidence>
<gene>
    <name evidence="10" type="ORF">CFB84_24530</name>
</gene>
<keyword evidence="4 7" id="KW-0862">Zinc</keyword>
<dbReference type="EMBL" id="NKFA01000008">
    <property type="protein sequence ID" value="OXI42383.1"/>
    <property type="molecule type" value="Genomic_DNA"/>
</dbReference>
<evidence type="ECO:0000256" key="7">
    <source>
        <dbReference type="RuleBase" id="RU361277"/>
    </source>
</evidence>
<accession>A0A228IIX1</accession>
<reference evidence="10 11" key="2">
    <citation type="submission" date="2017-08" db="EMBL/GenBank/DDBJ databases">
        <title>WGS of novel Burkholderia cepaca complex species.</title>
        <authorList>
            <person name="Lipuma J."/>
            <person name="Spilker T."/>
        </authorList>
    </citation>
    <scope>NUCLEOTIDE SEQUENCE [LARGE SCALE GENOMIC DNA]</scope>
    <source>
        <strain evidence="10 11">AU17325</strain>
    </source>
</reference>
<dbReference type="GO" id="GO:0004022">
    <property type="term" value="F:alcohol dehydrogenase (NAD+) activity"/>
    <property type="evidence" value="ECO:0007669"/>
    <property type="project" value="TreeGrafter"/>
</dbReference>
<dbReference type="InterPro" id="IPR036291">
    <property type="entry name" value="NAD(P)-bd_dom_sf"/>
</dbReference>
<dbReference type="SUPFAM" id="SSF51735">
    <property type="entry name" value="NAD(P)-binding Rossmann-fold domains"/>
    <property type="match status" value="1"/>
</dbReference>
<name>A0A228IIX1_9BURK</name>
<dbReference type="PANTHER" id="PTHR42940">
    <property type="entry name" value="ALCOHOL DEHYDROGENASE 1-RELATED"/>
    <property type="match status" value="1"/>
</dbReference>
<dbReference type="SUPFAM" id="SSF50129">
    <property type="entry name" value="GroES-like"/>
    <property type="match status" value="1"/>
</dbReference>
<dbReference type="AlphaFoldDB" id="A0A228IIX1"/>
<dbReference type="GO" id="GO:0005737">
    <property type="term" value="C:cytoplasm"/>
    <property type="evidence" value="ECO:0007669"/>
    <property type="project" value="TreeGrafter"/>
</dbReference>
<keyword evidence="5" id="KW-0560">Oxidoreductase</keyword>
<dbReference type="InterPro" id="IPR020843">
    <property type="entry name" value="ER"/>
</dbReference>
<evidence type="ECO:0000256" key="3">
    <source>
        <dbReference type="ARBA" id="ARBA00022723"/>
    </source>
</evidence>
<dbReference type="InterPro" id="IPR011032">
    <property type="entry name" value="GroES-like_sf"/>
</dbReference>
<sequence>MKSHYRAMQVTRPGVLELVERKTPTPAAGEVLIAVEACGICGADAADIERADPALQPPRVPGHEIVGRIAALGAGVPSRWQIGQRVGVGRLGGYCNECAQCRQGHFQLCRNQPVVGATCDGGYAEMMLARSTALVSIPDALGAAEAAPLLCAGIATFNALKKCGAEAGDVVAILGVGGLGHMALQYARHMGFKVVAIGRRGEVAADALALGAHVYIDTNQEHAATRLQSMGGARAILTTIGNADAVSGLLDGLAPAGRLVVLGVTRDPLSVSSGQLVVGERTIQGSITGSPYESEKALDFSVLTGIRPMMEIMPLEQANEAYRRMKSGDVRFRMVLTMNHEPSDDTSDGPLQEQAWHTQDR</sequence>
<feature type="domain" description="Enoyl reductase (ER)" evidence="9">
    <location>
        <begin position="14"/>
        <end position="336"/>
    </location>
</feature>
<dbReference type="InterPro" id="IPR013154">
    <property type="entry name" value="ADH-like_N"/>
</dbReference>
<dbReference type="Pfam" id="PF00107">
    <property type="entry name" value="ADH_zinc_N"/>
    <property type="match status" value="1"/>
</dbReference>
<evidence type="ECO:0000256" key="5">
    <source>
        <dbReference type="ARBA" id="ARBA00023002"/>
    </source>
</evidence>
<dbReference type="SMART" id="SM00829">
    <property type="entry name" value="PKS_ER"/>
    <property type="match status" value="1"/>
</dbReference>
<comment type="cofactor">
    <cofactor evidence="1 7">
        <name>Zn(2+)</name>
        <dbReference type="ChEBI" id="CHEBI:29105"/>
    </cofactor>
</comment>
<comment type="similarity">
    <text evidence="2 7">Belongs to the zinc-containing alcohol dehydrogenase family.</text>
</comment>
<evidence type="ECO:0000256" key="4">
    <source>
        <dbReference type="ARBA" id="ARBA00022833"/>
    </source>
</evidence>
<feature type="region of interest" description="Disordered" evidence="8">
    <location>
        <begin position="339"/>
        <end position="361"/>
    </location>
</feature>
<dbReference type="Gene3D" id="3.90.180.10">
    <property type="entry name" value="Medium-chain alcohol dehydrogenases, catalytic domain"/>
    <property type="match status" value="1"/>
</dbReference>
<keyword evidence="3 7" id="KW-0479">Metal-binding</keyword>
<comment type="caution">
    <text evidence="10">The sequence shown here is derived from an EMBL/GenBank/DDBJ whole genome shotgun (WGS) entry which is preliminary data.</text>
</comment>
<evidence type="ECO:0000313" key="10">
    <source>
        <dbReference type="EMBL" id="OXI42383.1"/>
    </source>
</evidence>
<dbReference type="GO" id="GO:0008270">
    <property type="term" value="F:zinc ion binding"/>
    <property type="evidence" value="ECO:0007669"/>
    <property type="project" value="InterPro"/>
</dbReference>
<organism evidence="10 11">
    <name type="scientific">Burkholderia aenigmatica</name>
    <dbReference type="NCBI Taxonomy" id="2015348"/>
    <lineage>
        <taxon>Bacteria</taxon>
        <taxon>Pseudomonadati</taxon>
        <taxon>Pseudomonadota</taxon>
        <taxon>Betaproteobacteria</taxon>
        <taxon>Burkholderiales</taxon>
        <taxon>Burkholderiaceae</taxon>
        <taxon>Burkholderia</taxon>
        <taxon>Burkholderia cepacia complex</taxon>
    </lineage>
</organism>
<dbReference type="PANTHER" id="PTHR42940:SF7">
    <property type="entry name" value="ALCOHOL DEHYDROGENASE-LIKE N-TERMINAL DOMAIN-CONTAINING PROTEIN"/>
    <property type="match status" value="1"/>
</dbReference>
<dbReference type="Gene3D" id="3.40.50.720">
    <property type="entry name" value="NAD(P)-binding Rossmann-like Domain"/>
    <property type="match status" value="1"/>
</dbReference>
<evidence type="ECO:0000256" key="1">
    <source>
        <dbReference type="ARBA" id="ARBA00001947"/>
    </source>
</evidence>
<evidence type="ECO:0000256" key="6">
    <source>
        <dbReference type="ARBA" id="ARBA00023027"/>
    </source>
</evidence>
<dbReference type="FunFam" id="3.40.50.720:FF:000039">
    <property type="entry name" value="Alcohol dehydrogenase AdhP"/>
    <property type="match status" value="1"/>
</dbReference>
<proteinExistence type="inferred from homology"/>
<evidence type="ECO:0000256" key="2">
    <source>
        <dbReference type="ARBA" id="ARBA00008072"/>
    </source>
</evidence>
<dbReference type="RefSeq" id="WP_089452347.1">
    <property type="nucleotide sequence ID" value="NZ_NKFA01000008.1"/>
</dbReference>
<dbReference type="CDD" id="cd08296">
    <property type="entry name" value="CAD_like"/>
    <property type="match status" value="1"/>
</dbReference>
<reference evidence="11" key="1">
    <citation type="submission" date="2017-06" db="EMBL/GenBank/DDBJ databases">
        <authorList>
            <person name="LiPuma J."/>
            <person name="Spilker T."/>
        </authorList>
    </citation>
    <scope>NUCLEOTIDE SEQUENCE [LARGE SCALE GENOMIC DNA]</scope>
    <source>
        <strain evidence="11">AU17325</strain>
    </source>
</reference>
<dbReference type="PROSITE" id="PS00059">
    <property type="entry name" value="ADH_ZINC"/>
    <property type="match status" value="1"/>
</dbReference>
<dbReference type="InterPro" id="IPR002328">
    <property type="entry name" value="ADH_Zn_CS"/>
</dbReference>
<dbReference type="Proteomes" id="UP000214600">
    <property type="component" value="Unassembled WGS sequence"/>
</dbReference>
<keyword evidence="6" id="KW-0520">NAD</keyword>
<dbReference type="Pfam" id="PF08240">
    <property type="entry name" value="ADH_N"/>
    <property type="match status" value="1"/>
</dbReference>
<evidence type="ECO:0000259" key="9">
    <source>
        <dbReference type="SMART" id="SM00829"/>
    </source>
</evidence>
<evidence type="ECO:0000313" key="11">
    <source>
        <dbReference type="Proteomes" id="UP000214600"/>
    </source>
</evidence>
<protein>
    <submittedName>
        <fullName evidence="10">Alcohol dehydrogenase</fullName>
    </submittedName>
</protein>
<dbReference type="InterPro" id="IPR013149">
    <property type="entry name" value="ADH-like_C"/>
</dbReference>